<evidence type="ECO:0000313" key="2">
    <source>
        <dbReference type="EMBL" id="TNN60074.1"/>
    </source>
</evidence>
<accession>A0A4Z2H5H0</accession>
<organism evidence="2 3">
    <name type="scientific">Liparis tanakae</name>
    <name type="common">Tanaka's snailfish</name>
    <dbReference type="NCBI Taxonomy" id="230148"/>
    <lineage>
        <taxon>Eukaryota</taxon>
        <taxon>Metazoa</taxon>
        <taxon>Chordata</taxon>
        <taxon>Craniata</taxon>
        <taxon>Vertebrata</taxon>
        <taxon>Euteleostomi</taxon>
        <taxon>Actinopterygii</taxon>
        <taxon>Neopterygii</taxon>
        <taxon>Teleostei</taxon>
        <taxon>Neoteleostei</taxon>
        <taxon>Acanthomorphata</taxon>
        <taxon>Eupercaria</taxon>
        <taxon>Perciformes</taxon>
        <taxon>Cottioidei</taxon>
        <taxon>Cottales</taxon>
        <taxon>Liparidae</taxon>
        <taxon>Liparis</taxon>
    </lineage>
</organism>
<protein>
    <submittedName>
        <fullName evidence="2">Uncharacterized protein</fullName>
    </submittedName>
</protein>
<sequence>MRASIAAVKSRTTQEQQKAAPLCFSFSTDTGVHLRLDRLSLQQGLIEQLVELLFVLLSIDNPLSQVPQPEPSPRVVTAVTSIPWLHIKLPMKTFQGALDIGRPDVVLPAFLTEHSSEYRPAVHSNPHVHVCPGLLSDVPEVEFDLQGLPRLQKGLSVFTMVEITRQCCSLDVLLLLLGNRDAKNQGVNPAGYSGDEHDGCQPQRQSQKKGEAEESLPAHSVASLVEASIVQTQVAEYLSCYEHPQSVGHHPSRDAVWQQPETAQQIEDDVGRQSHRRH</sequence>
<comment type="caution">
    <text evidence="2">The sequence shown here is derived from an EMBL/GenBank/DDBJ whole genome shotgun (WGS) entry which is preliminary data.</text>
</comment>
<proteinExistence type="predicted"/>
<dbReference type="AlphaFoldDB" id="A0A4Z2H5H0"/>
<evidence type="ECO:0000256" key="1">
    <source>
        <dbReference type="SAM" id="MobiDB-lite"/>
    </source>
</evidence>
<dbReference type="EMBL" id="SRLO01000341">
    <property type="protein sequence ID" value="TNN60074.1"/>
    <property type="molecule type" value="Genomic_DNA"/>
</dbReference>
<name>A0A4Z2H5H0_9TELE</name>
<reference evidence="2 3" key="1">
    <citation type="submission" date="2019-03" db="EMBL/GenBank/DDBJ databases">
        <title>First draft genome of Liparis tanakae, snailfish: a comprehensive survey of snailfish specific genes.</title>
        <authorList>
            <person name="Kim W."/>
            <person name="Song I."/>
            <person name="Jeong J.-H."/>
            <person name="Kim D."/>
            <person name="Kim S."/>
            <person name="Ryu S."/>
            <person name="Song J.Y."/>
            <person name="Lee S.K."/>
        </authorList>
    </citation>
    <scope>NUCLEOTIDE SEQUENCE [LARGE SCALE GENOMIC DNA]</scope>
    <source>
        <tissue evidence="2">Muscle</tissue>
    </source>
</reference>
<feature type="region of interest" description="Disordered" evidence="1">
    <location>
        <begin position="244"/>
        <end position="278"/>
    </location>
</feature>
<dbReference type="Proteomes" id="UP000314294">
    <property type="component" value="Unassembled WGS sequence"/>
</dbReference>
<keyword evidence="3" id="KW-1185">Reference proteome</keyword>
<gene>
    <name evidence="2" type="ORF">EYF80_029743</name>
</gene>
<evidence type="ECO:0000313" key="3">
    <source>
        <dbReference type="Proteomes" id="UP000314294"/>
    </source>
</evidence>
<feature type="region of interest" description="Disordered" evidence="1">
    <location>
        <begin position="187"/>
        <end position="217"/>
    </location>
</feature>